<proteinExistence type="predicted"/>
<evidence type="ECO:0000313" key="1">
    <source>
        <dbReference type="EMBL" id="BEG98125.1"/>
    </source>
</evidence>
<dbReference type="EMBL" id="AP028055">
    <property type="protein sequence ID" value="BEG98125.1"/>
    <property type="molecule type" value="Genomic_DNA"/>
</dbReference>
<name>A0ABN6Z7N4_9BACE</name>
<gene>
    <name evidence="1" type="ORF">BSYN_03900</name>
</gene>
<reference evidence="1 2" key="1">
    <citation type="submission" date="2023-04" db="EMBL/GenBank/DDBJ databases">
        <title>Draft genome sequence of acteroides sedimenti strain YN3PY1.</title>
        <authorList>
            <person name="Yoshida N."/>
        </authorList>
    </citation>
    <scope>NUCLEOTIDE SEQUENCE [LARGE SCALE GENOMIC DNA]</scope>
    <source>
        <strain evidence="1 2">YN3PY1</strain>
    </source>
</reference>
<protein>
    <submittedName>
        <fullName evidence="1">Uncharacterized protein</fullName>
    </submittedName>
</protein>
<evidence type="ECO:0000313" key="2">
    <source>
        <dbReference type="Proteomes" id="UP001496674"/>
    </source>
</evidence>
<keyword evidence="2" id="KW-1185">Reference proteome</keyword>
<sequence>MIGFILILAVIGIAVAWAIQEDRIESDIARILDGKEIIMAKAHTLEDLECQLQRVMRSDTYSITRTTTPSVMRNGAVRDRFKVLYFRGSYYVITTKSST</sequence>
<organism evidence="1 2">
    <name type="scientific">Bacteroides sedimenti</name>
    <dbReference type="NCBI Taxonomy" id="2136147"/>
    <lineage>
        <taxon>Bacteria</taxon>
        <taxon>Pseudomonadati</taxon>
        <taxon>Bacteroidota</taxon>
        <taxon>Bacteroidia</taxon>
        <taxon>Bacteroidales</taxon>
        <taxon>Bacteroidaceae</taxon>
        <taxon>Bacteroides</taxon>
    </lineage>
</organism>
<accession>A0ABN6Z7N4</accession>
<dbReference type="Proteomes" id="UP001496674">
    <property type="component" value="Chromosome"/>
</dbReference>